<dbReference type="OrthoDB" id="9811036at2"/>
<dbReference type="SUPFAM" id="SSF52833">
    <property type="entry name" value="Thioredoxin-like"/>
    <property type="match status" value="1"/>
</dbReference>
<evidence type="ECO:0000259" key="11">
    <source>
        <dbReference type="PROSITE" id="PS51352"/>
    </source>
</evidence>
<keyword evidence="12" id="KW-0560">Oxidoreductase</keyword>
<comment type="subcellular location">
    <subcellularLocation>
        <location evidence="1">Cell membrane</location>
        <topology evidence="1">Multi-pass membrane protein</topology>
    </subcellularLocation>
</comment>
<dbReference type="Pfam" id="PF02683">
    <property type="entry name" value="DsbD_TM"/>
    <property type="match status" value="1"/>
</dbReference>
<keyword evidence="7" id="KW-0676">Redox-active center</keyword>
<feature type="domain" description="Thioredoxin" evidence="11">
    <location>
        <begin position="513"/>
        <end position="645"/>
    </location>
</feature>
<dbReference type="InterPro" id="IPR028250">
    <property type="entry name" value="DsbDN"/>
</dbReference>
<dbReference type="Gene3D" id="2.60.40.1250">
    <property type="entry name" value="Thiol:disulfide interchange protein DsbD, N-terminal domain"/>
    <property type="match status" value="1"/>
</dbReference>
<dbReference type="InterPro" id="IPR013766">
    <property type="entry name" value="Thioredoxin_domain"/>
</dbReference>
<dbReference type="GO" id="GO:0047134">
    <property type="term" value="F:protein-disulfide reductase [NAD(P)H] activity"/>
    <property type="evidence" value="ECO:0007669"/>
    <property type="project" value="UniProtKB-EC"/>
</dbReference>
<evidence type="ECO:0000256" key="10">
    <source>
        <dbReference type="SAM" id="SignalP"/>
    </source>
</evidence>
<dbReference type="PANTHER" id="PTHR32234">
    <property type="entry name" value="THIOL:DISULFIDE INTERCHANGE PROTEIN DSBD"/>
    <property type="match status" value="1"/>
</dbReference>
<evidence type="ECO:0000256" key="4">
    <source>
        <dbReference type="ARBA" id="ARBA00022748"/>
    </source>
</evidence>
<feature type="chain" id="PRO_5017423794" evidence="10">
    <location>
        <begin position="23"/>
        <end position="646"/>
    </location>
</feature>
<feature type="region of interest" description="Disordered" evidence="8">
    <location>
        <begin position="165"/>
        <end position="197"/>
    </location>
</feature>
<evidence type="ECO:0000313" key="12">
    <source>
        <dbReference type="EMBL" id="RKG29890.1"/>
    </source>
</evidence>
<evidence type="ECO:0000256" key="2">
    <source>
        <dbReference type="ARBA" id="ARBA00022475"/>
    </source>
</evidence>
<evidence type="ECO:0000256" key="9">
    <source>
        <dbReference type="SAM" id="Phobius"/>
    </source>
</evidence>
<keyword evidence="13" id="KW-1185">Reference proteome</keyword>
<comment type="caution">
    <text evidence="12">The sequence shown here is derived from an EMBL/GenBank/DDBJ whole genome shotgun (WGS) entry which is preliminary data.</text>
</comment>
<feature type="compositionally biased region" description="Polar residues" evidence="8">
    <location>
        <begin position="176"/>
        <end position="193"/>
    </location>
</feature>
<gene>
    <name evidence="12" type="primary">dsbD</name>
    <name evidence="12" type="ORF">D7V32_13115</name>
</gene>
<dbReference type="AlphaFoldDB" id="A0A3A8EGJ4"/>
<organism evidence="12 13">
    <name type="scientific">Acinetobacter tianfuensis</name>
    <dbReference type="NCBI Taxonomy" id="2419603"/>
    <lineage>
        <taxon>Bacteria</taxon>
        <taxon>Pseudomonadati</taxon>
        <taxon>Pseudomonadota</taxon>
        <taxon>Gammaproteobacteria</taxon>
        <taxon>Moraxellales</taxon>
        <taxon>Moraxellaceae</taxon>
        <taxon>Acinetobacter</taxon>
    </lineage>
</organism>
<feature type="transmembrane region" description="Helical" evidence="9">
    <location>
        <begin position="285"/>
        <end position="310"/>
    </location>
</feature>
<feature type="transmembrane region" description="Helical" evidence="9">
    <location>
        <begin position="407"/>
        <end position="427"/>
    </location>
</feature>
<accession>A0A3A8EGJ4</accession>
<keyword evidence="2" id="KW-1003">Cell membrane</keyword>
<feature type="signal peptide" evidence="10">
    <location>
        <begin position="1"/>
        <end position="22"/>
    </location>
</feature>
<dbReference type="PROSITE" id="PS51352">
    <property type="entry name" value="THIOREDOXIN_2"/>
    <property type="match status" value="1"/>
</dbReference>
<keyword evidence="4" id="KW-0201">Cytochrome c-type biogenesis</keyword>
<evidence type="ECO:0000256" key="7">
    <source>
        <dbReference type="ARBA" id="ARBA00023284"/>
    </source>
</evidence>
<evidence type="ECO:0000256" key="6">
    <source>
        <dbReference type="ARBA" id="ARBA00023136"/>
    </source>
</evidence>
<dbReference type="Pfam" id="PF11412">
    <property type="entry name" value="DsbD_N"/>
    <property type="match status" value="1"/>
</dbReference>
<name>A0A3A8EGJ4_9GAMM</name>
<dbReference type="RefSeq" id="WP_120403296.1">
    <property type="nucleotide sequence ID" value="NZ_RAXV01000031.1"/>
</dbReference>
<keyword evidence="10" id="KW-0732">Signal</keyword>
<dbReference type="Gene3D" id="3.40.30.10">
    <property type="entry name" value="Glutaredoxin"/>
    <property type="match status" value="1"/>
</dbReference>
<proteinExistence type="predicted"/>
<dbReference type="Pfam" id="PF00085">
    <property type="entry name" value="Thioredoxin"/>
    <property type="match status" value="1"/>
</dbReference>
<dbReference type="InterPro" id="IPR036249">
    <property type="entry name" value="Thioredoxin-like_sf"/>
</dbReference>
<keyword evidence="5 9" id="KW-1133">Transmembrane helix</keyword>
<feature type="transmembrane region" description="Helical" evidence="9">
    <location>
        <begin position="245"/>
        <end position="273"/>
    </location>
</feature>
<dbReference type="NCBIfam" id="NF001419">
    <property type="entry name" value="PRK00293.1"/>
    <property type="match status" value="1"/>
</dbReference>
<dbReference type="GO" id="GO:0017004">
    <property type="term" value="P:cytochrome complex assembly"/>
    <property type="evidence" value="ECO:0007669"/>
    <property type="project" value="UniProtKB-KW"/>
</dbReference>
<dbReference type="SUPFAM" id="SSF74863">
    <property type="entry name" value="Thiol:disulfide interchange protein DsbD, N-terminal domain (DsbD-alpha)"/>
    <property type="match status" value="1"/>
</dbReference>
<dbReference type="InterPro" id="IPR036929">
    <property type="entry name" value="DsbDN_sf"/>
</dbReference>
<keyword evidence="6 9" id="KW-0472">Membrane</keyword>
<feature type="transmembrane region" description="Helical" evidence="9">
    <location>
        <begin position="322"/>
        <end position="346"/>
    </location>
</feature>
<dbReference type="InterPro" id="IPR003834">
    <property type="entry name" value="Cyt_c_assmbl_TM_dom"/>
</dbReference>
<sequence length="646" mass="70419">MRVWLSGLCGLVTALAVQTASADFLHPDQAFQLQAVSISNGQAKLTWKIADGYYLYHDQFKVMQGSQALALKLPAAEDKDDPNFGMTQVHYGQVSTVISTAAQQNYKVEWQGCADSGLCYPVQRTVLQTDADGLLPAAEGNAQTRLLNSIAASSNPNRLALAEKPSVQAEKKQPEESNIQAEPVQQTAESSIASEPLEAAADVQSPSSAAVSSESKSTIPAEAIQTEPKWNNDQFFFNLLSAQNIALNLLIFLGLGVLLAFLPCSLPLIPILSSILVQRHRGYRAGIIAGVFVLGMALVYALMGLAVAGLGYNFQRWFQNPVFIGIFALLFVAFALNLFGVFQLSLPQGLLQRLDQWQQRQNGGTFIGTFIMGMIAALIVGPCMSAPLAGALLFVSQLSDPWMGASYLFVLGLGVGLPLFIACVFGAQYLPKPGLWMDRLKFSFGFVMLLLAVYFLRPLLPSVLFLLLMAALFLLLSLYILLKMRPHAAKRMVQLFLVVLSLGAAFFAGNYMLQAWTQLSTAQAAERLSWQKVTTADEFKQALAQVKGQRAVIDVYADWCVACQPIEKEVIPRADVQAALADVARIKLDLTAYHASQDILLKEWQVLGPPTMIFLDAAHQEQRDLRLTGTFSASQLLSRLGHGAQP</sequence>
<dbReference type="GO" id="GO:0045454">
    <property type="term" value="P:cell redox homeostasis"/>
    <property type="evidence" value="ECO:0007669"/>
    <property type="project" value="TreeGrafter"/>
</dbReference>
<dbReference type="EMBL" id="RAXV01000031">
    <property type="protein sequence ID" value="RKG29890.1"/>
    <property type="molecule type" value="Genomic_DNA"/>
</dbReference>
<feature type="transmembrane region" description="Helical" evidence="9">
    <location>
        <begin position="462"/>
        <end position="482"/>
    </location>
</feature>
<feature type="transmembrane region" description="Helical" evidence="9">
    <location>
        <begin position="439"/>
        <end position="456"/>
    </location>
</feature>
<dbReference type="EC" id="1.8.1.8" evidence="12"/>
<reference evidence="12 13" key="1">
    <citation type="submission" date="2018-09" db="EMBL/GenBank/DDBJ databases">
        <title>The draft genome of Acinetobacter spp. strains.</title>
        <authorList>
            <person name="Qin J."/>
            <person name="Feng Y."/>
            <person name="Zong Z."/>
        </authorList>
    </citation>
    <scope>NUCLEOTIDE SEQUENCE [LARGE SCALE GENOMIC DNA]</scope>
    <source>
        <strain evidence="12 13">WCHAc060012</strain>
    </source>
</reference>
<evidence type="ECO:0000256" key="8">
    <source>
        <dbReference type="SAM" id="MobiDB-lite"/>
    </source>
</evidence>
<dbReference type="PROSITE" id="PS00194">
    <property type="entry name" value="THIOREDOXIN_1"/>
    <property type="match status" value="1"/>
</dbReference>
<dbReference type="PANTHER" id="PTHR32234:SF0">
    <property type="entry name" value="THIOL:DISULFIDE INTERCHANGE PROTEIN DSBD"/>
    <property type="match status" value="1"/>
</dbReference>
<keyword evidence="3 9" id="KW-0812">Transmembrane</keyword>
<protein>
    <submittedName>
        <fullName evidence="12">Protein-disulfide reductase DsbD</fullName>
        <ecNumber evidence="12">1.8.1.8</ecNumber>
    </submittedName>
</protein>
<evidence type="ECO:0000256" key="1">
    <source>
        <dbReference type="ARBA" id="ARBA00004651"/>
    </source>
</evidence>
<dbReference type="InterPro" id="IPR017937">
    <property type="entry name" value="Thioredoxin_CS"/>
</dbReference>
<dbReference type="GO" id="GO:0005886">
    <property type="term" value="C:plasma membrane"/>
    <property type="evidence" value="ECO:0007669"/>
    <property type="project" value="UniProtKB-SubCell"/>
</dbReference>
<evidence type="ECO:0000313" key="13">
    <source>
        <dbReference type="Proteomes" id="UP000282388"/>
    </source>
</evidence>
<evidence type="ECO:0000256" key="5">
    <source>
        <dbReference type="ARBA" id="ARBA00022989"/>
    </source>
</evidence>
<feature type="transmembrane region" description="Helical" evidence="9">
    <location>
        <begin position="366"/>
        <end position="395"/>
    </location>
</feature>
<evidence type="ECO:0000256" key="3">
    <source>
        <dbReference type="ARBA" id="ARBA00022692"/>
    </source>
</evidence>
<feature type="transmembrane region" description="Helical" evidence="9">
    <location>
        <begin position="494"/>
        <end position="513"/>
    </location>
</feature>
<dbReference type="Proteomes" id="UP000282388">
    <property type="component" value="Unassembled WGS sequence"/>
</dbReference>